<dbReference type="Proteomes" id="UP000234681">
    <property type="component" value="Chromosome 6"/>
</dbReference>
<name>A6HB24_RAT</name>
<dbReference type="AlphaFoldDB" id="A6HB24"/>
<sequence length="35" mass="3861">MTATPFLDMVLQSGLSSACCRKFFSASFLMAQTRL</sequence>
<accession>A6HB24</accession>
<dbReference type="EMBL" id="CH473947">
    <property type="protein sequence ID" value="EDM03229.1"/>
    <property type="molecule type" value="Genomic_DNA"/>
</dbReference>
<evidence type="ECO:0000313" key="1">
    <source>
        <dbReference type="EMBL" id="EDM03229.1"/>
    </source>
</evidence>
<reference evidence="2" key="1">
    <citation type="submission" date="2005-09" db="EMBL/GenBank/DDBJ databases">
        <authorList>
            <person name="Mural R.J."/>
            <person name="Li P.W."/>
            <person name="Adams M.D."/>
            <person name="Amanatides P.G."/>
            <person name="Baden-Tillson H."/>
            <person name="Barnstead M."/>
            <person name="Chin S.H."/>
            <person name="Dew I."/>
            <person name="Evans C.A."/>
            <person name="Ferriera S."/>
            <person name="Flanigan M."/>
            <person name="Fosler C."/>
            <person name="Glodek A."/>
            <person name="Gu Z."/>
            <person name="Holt R.A."/>
            <person name="Jennings D."/>
            <person name="Kraft C.L."/>
            <person name="Lu F."/>
            <person name="Nguyen T."/>
            <person name="Nusskern D.R."/>
            <person name="Pfannkoch C.M."/>
            <person name="Sitter C."/>
            <person name="Sutton G.G."/>
            <person name="Venter J.C."/>
            <person name="Wang Z."/>
            <person name="Woodage T."/>
            <person name="Zheng X.H."/>
            <person name="Zhong F."/>
        </authorList>
    </citation>
    <scope>NUCLEOTIDE SEQUENCE [LARGE SCALE GENOMIC DNA]</scope>
    <source>
        <strain>BN</strain>
        <strain evidence="2">Sprague-Dawley</strain>
    </source>
</reference>
<evidence type="ECO:0000313" key="2">
    <source>
        <dbReference type="Proteomes" id="UP000234681"/>
    </source>
</evidence>
<proteinExistence type="predicted"/>
<gene>
    <name evidence="1" type="ORF">rCG_62121</name>
</gene>
<protein>
    <submittedName>
        <fullName evidence="1">RCG62121</fullName>
    </submittedName>
</protein>
<organism evidence="1 2">
    <name type="scientific">Rattus norvegicus</name>
    <name type="common">Rat</name>
    <dbReference type="NCBI Taxonomy" id="10116"/>
    <lineage>
        <taxon>Eukaryota</taxon>
        <taxon>Metazoa</taxon>
        <taxon>Chordata</taxon>
        <taxon>Craniata</taxon>
        <taxon>Vertebrata</taxon>
        <taxon>Euteleostomi</taxon>
        <taxon>Mammalia</taxon>
        <taxon>Eutheria</taxon>
        <taxon>Euarchontoglires</taxon>
        <taxon>Glires</taxon>
        <taxon>Rodentia</taxon>
        <taxon>Myomorpha</taxon>
        <taxon>Muroidea</taxon>
        <taxon>Muridae</taxon>
        <taxon>Murinae</taxon>
        <taxon>Rattus</taxon>
    </lineage>
</organism>